<organism evidence="1 2">
    <name type="scientific">Stephania japonica</name>
    <dbReference type="NCBI Taxonomy" id="461633"/>
    <lineage>
        <taxon>Eukaryota</taxon>
        <taxon>Viridiplantae</taxon>
        <taxon>Streptophyta</taxon>
        <taxon>Embryophyta</taxon>
        <taxon>Tracheophyta</taxon>
        <taxon>Spermatophyta</taxon>
        <taxon>Magnoliopsida</taxon>
        <taxon>Ranunculales</taxon>
        <taxon>Menispermaceae</taxon>
        <taxon>Menispermoideae</taxon>
        <taxon>Cissampelideae</taxon>
        <taxon>Stephania</taxon>
    </lineage>
</organism>
<keyword evidence="2" id="KW-1185">Reference proteome</keyword>
<evidence type="ECO:0000313" key="2">
    <source>
        <dbReference type="Proteomes" id="UP001417504"/>
    </source>
</evidence>
<dbReference type="Proteomes" id="UP001417504">
    <property type="component" value="Unassembled WGS sequence"/>
</dbReference>
<dbReference type="AlphaFoldDB" id="A0AAP0HUX3"/>
<dbReference type="EMBL" id="JBBNAE010000009">
    <property type="protein sequence ID" value="KAK9096810.1"/>
    <property type="molecule type" value="Genomic_DNA"/>
</dbReference>
<sequence length="58" mass="6669">MYDDYNCASGVFEVLFISHEVRIRSTALVETWGSNSVVQQGDELLEFNYPVRWLEALA</sequence>
<accession>A0AAP0HUX3</accession>
<reference evidence="1 2" key="1">
    <citation type="submission" date="2024-01" db="EMBL/GenBank/DDBJ databases">
        <title>Genome assemblies of Stephania.</title>
        <authorList>
            <person name="Yang L."/>
        </authorList>
    </citation>
    <scope>NUCLEOTIDE SEQUENCE [LARGE SCALE GENOMIC DNA]</scope>
    <source>
        <strain evidence="1">QJT</strain>
        <tissue evidence="1">Leaf</tissue>
    </source>
</reference>
<proteinExistence type="predicted"/>
<evidence type="ECO:0000313" key="1">
    <source>
        <dbReference type="EMBL" id="KAK9096810.1"/>
    </source>
</evidence>
<comment type="caution">
    <text evidence="1">The sequence shown here is derived from an EMBL/GenBank/DDBJ whole genome shotgun (WGS) entry which is preliminary data.</text>
</comment>
<gene>
    <name evidence="1" type="ORF">Sjap_022307</name>
</gene>
<protein>
    <submittedName>
        <fullName evidence="1">Uncharacterized protein</fullName>
    </submittedName>
</protein>
<name>A0AAP0HUX3_9MAGN</name>